<organism evidence="1 2">
    <name type="scientific">Klebsiella pneumoniae</name>
    <dbReference type="NCBI Taxonomy" id="573"/>
    <lineage>
        <taxon>Bacteria</taxon>
        <taxon>Pseudomonadati</taxon>
        <taxon>Pseudomonadota</taxon>
        <taxon>Gammaproteobacteria</taxon>
        <taxon>Enterobacterales</taxon>
        <taxon>Enterobacteriaceae</taxon>
        <taxon>Klebsiella/Raoultella group</taxon>
        <taxon>Klebsiella</taxon>
        <taxon>Klebsiella pneumoniae complex</taxon>
    </lineage>
</organism>
<proteinExistence type="predicted"/>
<dbReference type="RefSeq" id="WP_305202259.1">
    <property type="nucleotide sequence ID" value="NZ_JAUUIA010000269.1"/>
</dbReference>
<dbReference type="Proteomes" id="UP001244490">
    <property type="component" value="Unassembled WGS sequence"/>
</dbReference>
<dbReference type="EMBL" id="JAUUIA010000269">
    <property type="protein sequence ID" value="MDP0971063.1"/>
    <property type="molecule type" value="Genomic_DNA"/>
</dbReference>
<feature type="non-terminal residue" evidence="1">
    <location>
        <position position="1"/>
    </location>
</feature>
<protein>
    <submittedName>
        <fullName evidence="1">Uncharacterized protein</fullName>
    </submittedName>
</protein>
<name>A0AAW8ANA5_KLEPN</name>
<dbReference type="AlphaFoldDB" id="A0AAW8ANA5"/>
<evidence type="ECO:0000313" key="2">
    <source>
        <dbReference type="Proteomes" id="UP001244490"/>
    </source>
</evidence>
<feature type="non-terminal residue" evidence="1">
    <location>
        <position position="93"/>
    </location>
</feature>
<sequence>FIAAMHGVITSFIRRTQVLLYEQIQRKASDSMLFLGDEDMKAILSNKNPFAQCTMRSNNTKTSEFGEEKGLLYDHARKLMAHEPQTLNSLKAY</sequence>
<accession>A0AAW8ANA5</accession>
<gene>
    <name evidence="1" type="ORF">Q6294_29405</name>
</gene>
<evidence type="ECO:0000313" key="1">
    <source>
        <dbReference type="EMBL" id="MDP0971063.1"/>
    </source>
</evidence>
<comment type="caution">
    <text evidence="1">The sequence shown here is derived from an EMBL/GenBank/DDBJ whole genome shotgun (WGS) entry which is preliminary data.</text>
</comment>
<reference evidence="1" key="1">
    <citation type="submission" date="2023-07" db="EMBL/GenBank/DDBJ databases">
        <authorList>
            <person name="Peng Z."/>
        </authorList>
    </citation>
    <scope>NUCLEOTIDE SEQUENCE</scope>
    <source>
        <strain evidence="1">KP219</strain>
    </source>
</reference>